<evidence type="ECO:0000313" key="6">
    <source>
        <dbReference type="EMBL" id="KAK9701649.1"/>
    </source>
</evidence>
<evidence type="ECO:0000256" key="5">
    <source>
        <dbReference type="SAM" id="Phobius"/>
    </source>
</evidence>
<evidence type="ECO:0000256" key="4">
    <source>
        <dbReference type="ARBA" id="ARBA00023136"/>
    </source>
</evidence>
<dbReference type="SUPFAM" id="SSF48652">
    <property type="entry name" value="Tetraspanin"/>
    <property type="match status" value="1"/>
</dbReference>
<dbReference type="AlphaFoldDB" id="A0AAW1JFN0"/>
<comment type="caution">
    <text evidence="6">The sequence shown here is derived from an EMBL/GenBank/DDBJ whole genome shotgun (WGS) entry which is preliminary data.</text>
</comment>
<keyword evidence="2 5" id="KW-0812">Transmembrane</keyword>
<dbReference type="InterPro" id="IPR008952">
    <property type="entry name" value="Tetraspanin_EC2_sf"/>
</dbReference>
<proteinExistence type="predicted"/>
<gene>
    <name evidence="6" type="ORF">QE152_g30440</name>
</gene>
<dbReference type="EMBL" id="JASPKY010000410">
    <property type="protein sequence ID" value="KAK9701649.1"/>
    <property type="molecule type" value="Genomic_DNA"/>
</dbReference>
<feature type="transmembrane region" description="Helical" evidence="5">
    <location>
        <begin position="6"/>
        <end position="29"/>
    </location>
</feature>
<evidence type="ECO:0000313" key="7">
    <source>
        <dbReference type="Proteomes" id="UP001458880"/>
    </source>
</evidence>
<dbReference type="Proteomes" id="UP001458880">
    <property type="component" value="Unassembled WGS sequence"/>
</dbReference>
<sequence>MPFKRVLAFILFIVFNSLLTLMALADFILPFIRSASETKLVDMPSAKAFHVGPIVFSTAFLVLAGFGWLAFVTRSRLLLIIYAVILLVLGVAMLIISLVIYVIREPLMENGRDALTAKLMLSYYEYPDNEKRQKEVDDMQQSYKCCGPDRPANITETTYLPSCCATLDKGQCLKPYEQTCVDAILNYAKSVVTTVSTLAFVLSLVLFPTGGATVMMIVTSTSVD</sequence>
<reference evidence="6 7" key="1">
    <citation type="journal article" date="2024" name="BMC Genomics">
        <title>De novo assembly and annotation of Popillia japonica's genome with initial clues to its potential as an invasive pest.</title>
        <authorList>
            <person name="Cucini C."/>
            <person name="Boschi S."/>
            <person name="Funari R."/>
            <person name="Cardaioli E."/>
            <person name="Iannotti N."/>
            <person name="Marturano G."/>
            <person name="Paoli F."/>
            <person name="Bruttini M."/>
            <person name="Carapelli A."/>
            <person name="Frati F."/>
            <person name="Nardi F."/>
        </authorList>
    </citation>
    <scope>NUCLEOTIDE SEQUENCE [LARGE SCALE GENOMIC DNA]</scope>
    <source>
        <strain evidence="6">DMR45628</strain>
    </source>
</reference>
<feature type="transmembrane region" description="Helical" evidence="5">
    <location>
        <begin position="49"/>
        <end position="71"/>
    </location>
</feature>
<dbReference type="PANTHER" id="PTHR19282">
    <property type="entry name" value="TETRASPANIN"/>
    <property type="match status" value="1"/>
</dbReference>
<protein>
    <submittedName>
        <fullName evidence="6">Tetraspanin family</fullName>
    </submittedName>
</protein>
<dbReference type="Gene3D" id="1.10.1450.10">
    <property type="entry name" value="Tetraspanin"/>
    <property type="match status" value="1"/>
</dbReference>
<keyword evidence="4 5" id="KW-0472">Membrane</keyword>
<dbReference type="InterPro" id="IPR018499">
    <property type="entry name" value="Tetraspanin/Peripherin"/>
</dbReference>
<dbReference type="PANTHER" id="PTHR19282:SF516">
    <property type="entry name" value="TETRASPANIN"/>
    <property type="match status" value="1"/>
</dbReference>
<feature type="transmembrane region" description="Helical" evidence="5">
    <location>
        <begin position="77"/>
        <end position="103"/>
    </location>
</feature>
<evidence type="ECO:0000256" key="2">
    <source>
        <dbReference type="ARBA" id="ARBA00022692"/>
    </source>
</evidence>
<accession>A0AAW1JFN0</accession>
<evidence type="ECO:0000256" key="1">
    <source>
        <dbReference type="ARBA" id="ARBA00004141"/>
    </source>
</evidence>
<dbReference type="Pfam" id="PF00335">
    <property type="entry name" value="Tetraspanin"/>
    <property type="match status" value="1"/>
</dbReference>
<comment type="subcellular location">
    <subcellularLocation>
        <location evidence="1">Membrane</location>
        <topology evidence="1">Multi-pass membrane protein</topology>
    </subcellularLocation>
</comment>
<feature type="transmembrane region" description="Helical" evidence="5">
    <location>
        <begin position="198"/>
        <end position="218"/>
    </location>
</feature>
<dbReference type="GO" id="GO:0005886">
    <property type="term" value="C:plasma membrane"/>
    <property type="evidence" value="ECO:0007669"/>
    <property type="project" value="TreeGrafter"/>
</dbReference>
<organism evidence="6 7">
    <name type="scientific">Popillia japonica</name>
    <name type="common">Japanese beetle</name>
    <dbReference type="NCBI Taxonomy" id="7064"/>
    <lineage>
        <taxon>Eukaryota</taxon>
        <taxon>Metazoa</taxon>
        <taxon>Ecdysozoa</taxon>
        <taxon>Arthropoda</taxon>
        <taxon>Hexapoda</taxon>
        <taxon>Insecta</taxon>
        <taxon>Pterygota</taxon>
        <taxon>Neoptera</taxon>
        <taxon>Endopterygota</taxon>
        <taxon>Coleoptera</taxon>
        <taxon>Polyphaga</taxon>
        <taxon>Scarabaeiformia</taxon>
        <taxon>Scarabaeidae</taxon>
        <taxon>Rutelinae</taxon>
        <taxon>Popillia</taxon>
    </lineage>
</organism>
<keyword evidence="3 5" id="KW-1133">Transmembrane helix</keyword>
<name>A0AAW1JFN0_POPJA</name>
<evidence type="ECO:0000256" key="3">
    <source>
        <dbReference type="ARBA" id="ARBA00022989"/>
    </source>
</evidence>
<keyword evidence="7" id="KW-1185">Reference proteome</keyword>